<dbReference type="EMBL" id="NKHU02000159">
    <property type="protein sequence ID" value="RHZ50523.1"/>
    <property type="molecule type" value="Genomic_DNA"/>
</dbReference>
<gene>
    <name evidence="1" type="ORF">CDV56_106896</name>
</gene>
<proteinExistence type="predicted"/>
<evidence type="ECO:0000313" key="2">
    <source>
        <dbReference type="Proteomes" id="UP000215305"/>
    </source>
</evidence>
<accession>A0A397GNB7</accession>
<organism evidence="1 2">
    <name type="scientific">Aspergillus thermomutatus</name>
    <name type="common">Neosartorya pseudofischeri</name>
    <dbReference type="NCBI Taxonomy" id="41047"/>
    <lineage>
        <taxon>Eukaryota</taxon>
        <taxon>Fungi</taxon>
        <taxon>Dikarya</taxon>
        <taxon>Ascomycota</taxon>
        <taxon>Pezizomycotina</taxon>
        <taxon>Eurotiomycetes</taxon>
        <taxon>Eurotiomycetidae</taxon>
        <taxon>Eurotiales</taxon>
        <taxon>Aspergillaceae</taxon>
        <taxon>Aspergillus</taxon>
        <taxon>Aspergillus subgen. Fumigati</taxon>
    </lineage>
</organism>
<sequence length="308" mass="36089">MSKFKYTEHVPFRELIVGVEKVLRVAGIPSVLWDTCLLSTYGVPVHMEYVDFVVPDHQIDAAIQALRDVGFSDGQDFPFRCKWQEKKKEEMTRSVPWPAHWFHLHSLPWTPDQEFPEDTYNRMQQGSMHRDLCLHRKSEALWALPDLSLEDPAPDDPNYMLATDPRLPEDRPGFGRGRFTVPGCRLQIPTPTRYTESLFLIVAREWEMLDRGEFWVVYLYYMSEYVYKVSMGEDFISPATLDPSLGKIWKAYLDDNLPVKEYNRKYIVPLREDLISKGALPETAFPWAMRHEEVRPWILRMRAAGRFG</sequence>
<dbReference type="VEuPathDB" id="FungiDB:CDV56_106896"/>
<reference evidence="1" key="1">
    <citation type="submission" date="2018-08" db="EMBL/GenBank/DDBJ databases">
        <title>Draft genome sequence of azole-resistant Aspergillus thermomutatus (Neosartorya pseudofischeri) strain HMR AF 39, isolated from a human nasal aspirate.</title>
        <authorList>
            <person name="Parent-Michaud M."/>
            <person name="Dufresne P.J."/>
            <person name="Fournier E."/>
            <person name="Martineau C."/>
            <person name="Moreira S."/>
            <person name="Perkins V."/>
            <person name="De Repentigny L."/>
            <person name="Dufresne S.F."/>
        </authorList>
    </citation>
    <scope>NUCLEOTIDE SEQUENCE [LARGE SCALE GENOMIC DNA]</scope>
    <source>
        <strain evidence="1">HMR AF 39</strain>
    </source>
</reference>
<name>A0A397GNB7_ASPTH</name>
<comment type="caution">
    <text evidence="1">The sequence shown here is derived from an EMBL/GenBank/DDBJ whole genome shotgun (WGS) entry which is preliminary data.</text>
</comment>
<evidence type="ECO:0000313" key="1">
    <source>
        <dbReference type="EMBL" id="RHZ50523.1"/>
    </source>
</evidence>
<dbReference type="OrthoDB" id="4499271at2759"/>
<protein>
    <submittedName>
        <fullName evidence="1">Uncharacterized protein</fullName>
    </submittedName>
</protein>
<dbReference type="RefSeq" id="XP_026612765.1">
    <property type="nucleotide sequence ID" value="XM_026760515.1"/>
</dbReference>
<dbReference type="GeneID" id="38128870"/>
<keyword evidence="2" id="KW-1185">Reference proteome</keyword>
<dbReference type="Proteomes" id="UP000215305">
    <property type="component" value="Unassembled WGS sequence"/>
</dbReference>
<dbReference type="AlphaFoldDB" id="A0A397GNB7"/>